<evidence type="ECO:0000256" key="6">
    <source>
        <dbReference type="ARBA" id="ARBA00022619"/>
    </source>
</evidence>
<evidence type="ECO:0000256" key="11">
    <source>
        <dbReference type="ARBA" id="ARBA00023002"/>
    </source>
</evidence>
<dbReference type="PANTHER" id="PTHR38011">
    <property type="entry name" value="DIHYDROFOLATE REDUCTASE FAMILY PROTEIN (AFU_ORTHOLOGUE AFUA_8G06820)"/>
    <property type="match status" value="1"/>
</dbReference>
<dbReference type="SUPFAM" id="SSF53927">
    <property type="entry name" value="Cytidine deaminase-like"/>
    <property type="match status" value="1"/>
</dbReference>
<keyword evidence="6 15" id="KW-0686">Riboflavin biosynthesis</keyword>
<dbReference type="GO" id="GO:0008703">
    <property type="term" value="F:5-amino-6-(5-phosphoribosylamino)uracil reductase activity"/>
    <property type="evidence" value="ECO:0007669"/>
    <property type="project" value="UniProtKB-EC"/>
</dbReference>
<dbReference type="AlphaFoldDB" id="A0A1I1ZLC0"/>
<dbReference type="InterPro" id="IPR016193">
    <property type="entry name" value="Cytidine_deaminase-like"/>
</dbReference>
<evidence type="ECO:0000256" key="15">
    <source>
        <dbReference type="PIRNR" id="PIRNR006769"/>
    </source>
</evidence>
<name>A0A1I1ZLC0_9BACI</name>
<feature type="binding site" evidence="17">
    <location>
        <position position="170"/>
    </location>
    <ligand>
        <name>NADP(+)</name>
        <dbReference type="ChEBI" id="CHEBI:58349"/>
    </ligand>
</feature>
<evidence type="ECO:0000256" key="18">
    <source>
        <dbReference type="PIRSR" id="PIRSR006769-3"/>
    </source>
</evidence>
<evidence type="ECO:0000256" key="4">
    <source>
        <dbReference type="ARBA" id="ARBA00005259"/>
    </source>
</evidence>
<dbReference type="InterPro" id="IPR002125">
    <property type="entry name" value="CMP_dCMP_dom"/>
</dbReference>
<dbReference type="EC" id="1.1.1.193" evidence="15"/>
<dbReference type="PANTHER" id="PTHR38011:SF7">
    <property type="entry name" value="2,5-DIAMINO-6-RIBOSYLAMINO-4(3H)-PYRIMIDINONE 5'-PHOSPHATE REDUCTASE"/>
    <property type="match status" value="1"/>
</dbReference>
<dbReference type="PROSITE" id="PS00903">
    <property type="entry name" value="CYT_DCMP_DEAMINASES_1"/>
    <property type="match status" value="1"/>
</dbReference>
<dbReference type="PIRSF" id="PIRSF006769">
    <property type="entry name" value="RibD"/>
    <property type="match status" value="1"/>
</dbReference>
<dbReference type="EC" id="3.5.4.26" evidence="15"/>
<comment type="catalytic activity">
    <reaction evidence="14 15">
        <text>2,5-diamino-6-hydroxy-4-(5-phosphoribosylamino)-pyrimidine + H2O + H(+) = 5-amino-6-(5-phospho-D-ribosylamino)uracil + NH4(+)</text>
        <dbReference type="Rhea" id="RHEA:21868"/>
        <dbReference type="ChEBI" id="CHEBI:15377"/>
        <dbReference type="ChEBI" id="CHEBI:15378"/>
        <dbReference type="ChEBI" id="CHEBI:28938"/>
        <dbReference type="ChEBI" id="CHEBI:58453"/>
        <dbReference type="ChEBI" id="CHEBI:58614"/>
        <dbReference type="EC" id="3.5.4.26"/>
    </reaction>
</comment>
<accession>A0A1I1ZLC0</accession>
<keyword evidence="11 15" id="KW-0560">Oxidoreductase</keyword>
<dbReference type="InterPro" id="IPR011549">
    <property type="entry name" value="RibD_C"/>
</dbReference>
<proteinExistence type="inferred from homology"/>
<feature type="binding site" evidence="17">
    <location>
        <position position="168"/>
    </location>
    <ligand>
        <name>substrate</name>
    </ligand>
</feature>
<dbReference type="Gene3D" id="3.40.430.10">
    <property type="entry name" value="Dihydrofolate Reductase, subunit A"/>
    <property type="match status" value="1"/>
</dbReference>
<evidence type="ECO:0000256" key="2">
    <source>
        <dbReference type="ARBA" id="ARBA00004882"/>
    </source>
</evidence>
<dbReference type="InterPro" id="IPR024072">
    <property type="entry name" value="DHFR-like_dom_sf"/>
</dbReference>
<dbReference type="InterPro" id="IPR050765">
    <property type="entry name" value="Riboflavin_Biosynth_HTPR"/>
</dbReference>
<dbReference type="Gene3D" id="3.40.140.10">
    <property type="entry name" value="Cytidine Deaminase, domain 2"/>
    <property type="match status" value="1"/>
</dbReference>
<keyword evidence="7 15" id="KW-0479">Metal-binding</keyword>
<feature type="binding site" evidence="18">
    <location>
        <position position="75"/>
    </location>
    <ligand>
        <name>Zn(2+)</name>
        <dbReference type="ChEBI" id="CHEBI:29105"/>
        <note>catalytic</note>
    </ligand>
</feature>
<keyword evidence="10 15" id="KW-0521">NADP</keyword>
<evidence type="ECO:0000313" key="20">
    <source>
        <dbReference type="EMBL" id="SFE32501.1"/>
    </source>
</evidence>
<protein>
    <recommendedName>
        <fullName evidence="15">Riboflavin biosynthesis protein RibD</fullName>
    </recommendedName>
    <domain>
        <recommendedName>
            <fullName evidence="15">Diaminohydroxyphosphoribosylaminopyrimidine deaminase</fullName>
            <shortName evidence="15">DRAP deaminase</shortName>
            <ecNumber evidence="15">3.5.4.26</ecNumber>
        </recommendedName>
        <alternativeName>
            <fullName evidence="15">Riboflavin-specific deaminase</fullName>
        </alternativeName>
    </domain>
    <domain>
        <recommendedName>
            <fullName evidence="15">5-amino-6-(5-phosphoribosylamino)uracil reductase</fullName>
            <ecNumber evidence="15">1.1.1.193</ecNumber>
        </recommendedName>
        <alternativeName>
            <fullName evidence="15">HTP reductase</fullName>
        </alternativeName>
    </domain>
</protein>
<dbReference type="GO" id="GO:0050661">
    <property type="term" value="F:NADP binding"/>
    <property type="evidence" value="ECO:0007669"/>
    <property type="project" value="InterPro"/>
</dbReference>
<dbReference type="NCBIfam" id="TIGR00326">
    <property type="entry name" value="eubact_ribD"/>
    <property type="match status" value="1"/>
</dbReference>
<feature type="active site" description="Proton donor" evidence="16">
    <location>
        <position position="52"/>
    </location>
</feature>
<evidence type="ECO:0000256" key="3">
    <source>
        <dbReference type="ARBA" id="ARBA00004910"/>
    </source>
</evidence>
<organism evidence="20 21">
    <name type="scientific">Alteribacillus iranensis</name>
    <dbReference type="NCBI Taxonomy" id="930128"/>
    <lineage>
        <taxon>Bacteria</taxon>
        <taxon>Bacillati</taxon>
        <taxon>Bacillota</taxon>
        <taxon>Bacilli</taxon>
        <taxon>Bacillales</taxon>
        <taxon>Bacillaceae</taxon>
        <taxon>Alteribacillus</taxon>
    </lineage>
</organism>
<evidence type="ECO:0000256" key="14">
    <source>
        <dbReference type="ARBA" id="ARBA00049886"/>
    </source>
</evidence>
<comment type="function">
    <text evidence="1 15">Converts 2,5-diamino-6-(ribosylamino)-4(3h)-pyrimidinone 5'-phosphate into 5-amino-6-(ribosylamino)-2,4(1h,3h)-pyrimidinedione 5'-phosphate.</text>
</comment>
<keyword evidence="21" id="KW-1185">Reference proteome</keyword>
<evidence type="ECO:0000256" key="8">
    <source>
        <dbReference type="ARBA" id="ARBA00022801"/>
    </source>
</evidence>
<feature type="binding site" evidence="17">
    <location>
        <position position="154"/>
    </location>
    <ligand>
        <name>NADP(+)</name>
        <dbReference type="ChEBI" id="CHEBI:58349"/>
    </ligand>
</feature>
<dbReference type="Pfam" id="PF01872">
    <property type="entry name" value="RibD_C"/>
    <property type="match status" value="1"/>
</dbReference>
<dbReference type="CDD" id="cd01284">
    <property type="entry name" value="Riboflavin_deaminase-reductase"/>
    <property type="match status" value="1"/>
</dbReference>
<feature type="domain" description="CMP/dCMP-type deaminase" evidence="19">
    <location>
        <begin position="1"/>
        <end position="123"/>
    </location>
</feature>
<feature type="binding site" evidence="17">
    <location>
        <position position="291"/>
    </location>
    <ligand>
        <name>substrate</name>
    </ligand>
</feature>
<evidence type="ECO:0000313" key="21">
    <source>
        <dbReference type="Proteomes" id="UP000199516"/>
    </source>
</evidence>
<dbReference type="GO" id="GO:0008835">
    <property type="term" value="F:diaminohydroxyphosphoribosylaminopyrimidine deaminase activity"/>
    <property type="evidence" value="ECO:0007669"/>
    <property type="project" value="UniProtKB-EC"/>
</dbReference>
<evidence type="ECO:0000256" key="13">
    <source>
        <dbReference type="ARBA" id="ARBA00049861"/>
    </source>
</evidence>
<feature type="binding site" evidence="18">
    <location>
        <position position="84"/>
    </location>
    <ligand>
        <name>Zn(2+)</name>
        <dbReference type="ChEBI" id="CHEBI:29105"/>
        <note>catalytic</note>
    </ligand>
</feature>
<comment type="cofactor">
    <cofactor evidence="15 18">
        <name>Zn(2+)</name>
        <dbReference type="ChEBI" id="CHEBI:29105"/>
    </cofactor>
    <text evidence="15 18">Binds 1 zinc ion.</text>
</comment>
<evidence type="ECO:0000256" key="12">
    <source>
        <dbReference type="ARBA" id="ARBA00023268"/>
    </source>
</evidence>
<gene>
    <name evidence="20" type="ORF">SAMN05192532_101311</name>
</gene>
<dbReference type="NCBIfam" id="TIGR00227">
    <property type="entry name" value="ribD_Cterm"/>
    <property type="match status" value="1"/>
</dbReference>
<feature type="binding site" evidence="17">
    <location>
        <position position="222"/>
    </location>
    <ligand>
        <name>NADP(+)</name>
        <dbReference type="ChEBI" id="CHEBI:58349"/>
    </ligand>
</feature>
<comment type="similarity">
    <text evidence="5 15">In the C-terminal section; belongs to the HTP reductase family.</text>
</comment>
<comment type="catalytic activity">
    <reaction evidence="13 15">
        <text>5-amino-6-(5-phospho-D-ribitylamino)uracil + NADP(+) = 5-amino-6-(5-phospho-D-ribosylamino)uracil + NADPH + H(+)</text>
        <dbReference type="Rhea" id="RHEA:17845"/>
        <dbReference type="ChEBI" id="CHEBI:15378"/>
        <dbReference type="ChEBI" id="CHEBI:57783"/>
        <dbReference type="ChEBI" id="CHEBI:58349"/>
        <dbReference type="ChEBI" id="CHEBI:58421"/>
        <dbReference type="ChEBI" id="CHEBI:58453"/>
        <dbReference type="EC" id="1.1.1.193"/>
    </reaction>
</comment>
<evidence type="ECO:0000256" key="1">
    <source>
        <dbReference type="ARBA" id="ARBA00002151"/>
    </source>
</evidence>
<evidence type="ECO:0000256" key="9">
    <source>
        <dbReference type="ARBA" id="ARBA00022833"/>
    </source>
</evidence>
<dbReference type="GO" id="GO:0009231">
    <property type="term" value="P:riboflavin biosynthetic process"/>
    <property type="evidence" value="ECO:0007669"/>
    <property type="project" value="UniProtKB-UniPathway"/>
</dbReference>
<reference evidence="20 21" key="1">
    <citation type="submission" date="2016-10" db="EMBL/GenBank/DDBJ databases">
        <authorList>
            <person name="de Groot N.N."/>
        </authorList>
    </citation>
    <scope>NUCLEOTIDE SEQUENCE [LARGE SCALE GENOMIC DNA]</scope>
    <source>
        <strain evidence="20 21">DSM 23995</strain>
    </source>
</reference>
<dbReference type="Proteomes" id="UP000199516">
    <property type="component" value="Unassembled WGS sequence"/>
</dbReference>
<keyword evidence="8 15" id="KW-0378">Hydrolase</keyword>
<dbReference type="Pfam" id="PF00383">
    <property type="entry name" value="dCMP_cyt_deam_1"/>
    <property type="match status" value="1"/>
</dbReference>
<feature type="binding site" evidence="17">
    <location>
        <begin position="293"/>
        <end position="299"/>
    </location>
    <ligand>
        <name>NADP(+)</name>
        <dbReference type="ChEBI" id="CHEBI:58349"/>
    </ligand>
</feature>
<sequence>MTDEEYMELALQVAQATKGQTSPNPVVGAAVVKNGRLLGVAAHLKAGEAHAEVNALTMAGEEAKGATIYVTLEPCSHYGKTPPCADLIIEKQIKRAVVATKDPNPEVAGNGIKKLEEAGIEVTFGVLKDEADWLNRHFFHYINTGLPYVTLKTASSLDGKTATTLKESQWITGPDAREDGHRLRHQNDAILVGSGTVLSDDPSLTVRLPNGGLSPCRVILDTHLKTSPEAKMLEDHQAPVWIICGKDADQEKREALRYKGAVILPTSRTHIDIHEVLSILGEKGITSLYVEGGSSVHGSFLEEKAFQEIVCYVAPKLIGGVNAPPVIGGEGFAHMEDTVDLEIVSTEHVGKDLKITALPRKKERYTCLQE</sequence>
<feature type="binding site" evidence="17">
    <location>
        <position position="196"/>
    </location>
    <ligand>
        <name>NADP(+)</name>
        <dbReference type="ChEBI" id="CHEBI:58349"/>
    </ligand>
</feature>
<dbReference type="PROSITE" id="PS51747">
    <property type="entry name" value="CYT_DCMP_DEAMINASES_2"/>
    <property type="match status" value="1"/>
</dbReference>
<feature type="binding site" evidence="17">
    <location>
        <position position="204"/>
    </location>
    <ligand>
        <name>substrate</name>
    </ligand>
</feature>
<evidence type="ECO:0000256" key="17">
    <source>
        <dbReference type="PIRSR" id="PIRSR006769-2"/>
    </source>
</evidence>
<evidence type="ECO:0000256" key="5">
    <source>
        <dbReference type="ARBA" id="ARBA00007417"/>
    </source>
</evidence>
<comment type="pathway">
    <text evidence="3 15">Cofactor biosynthesis; riboflavin biosynthesis; 5-amino-6-(D-ribitylamino)uracil from GTP: step 3/4.</text>
</comment>
<feature type="binding site" evidence="17">
    <location>
        <position position="200"/>
    </location>
    <ligand>
        <name>NADP(+)</name>
        <dbReference type="ChEBI" id="CHEBI:58349"/>
    </ligand>
</feature>
<evidence type="ECO:0000256" key="16">
    <source>
        <dbReference type="PIRSR" id="PIRSR006769-1"/>
    </source>
</evidence>
<dbReference type="OrthoDB" id="9800865at2"/>
<keyword evidence="9 15" id="KW-0862">Zinc</keyword>
<evidence type="ECO:0000256" key="7">
    <source>
        <dbReference type="ARBA" id="ARBA00022723"/>
    </source>
</evidence>
<dbReference type="EMBL" id="FONT01000001">
    <property type="protein sequence ID" value="SFE32501.1"/>
    <property type="molecule type" value="Genomic_DNA"/>
</dbReference>
<dbReference type="InterPro" id="IPR004794">
    <property type="entry name" value="Eubact_RibD"/>
</dbReference>
<dbReference type="SUPFAM" id="SSF53597">
    <property type="entry name" value="Dihydrofolate reductase-like"/>
    <property type="match status" value="1"/>
</dbReference>
<dbReference type="UniPathway" id="UPA00275">
    <property type="reaction ID" value="UER00401"/>
</dbReference>
<dbReference type="FunFam" id="3.40.140.10:FF:000025">
    <property type="entry name" value="Riboflavin biosynthesis protein RibD"/>
    <property type="match status" value="1"/>
</dbReference>
<feature type="binding site" evidence="17">
    <location>
        <position position="207"/>
    </location>
    <ligand>
        <name>substrate</name>
    </ligand>
</feature>
<comment type="pathway">
    <text evidence="2 15">Cofactor biosynthesis; riboflavin biosynthesis; 5-amino-6-(D-ribitylamino)uracil from GTP: step 2/4.</text>
</comment>
<dbReference type="InterPro" id="IPR016192">
    <property type="entry name" value="APOBEC/CMP_deaminase_Zn-bd"/>
</dbReference>
<dbReference type="RefSeq" id="WP_091656452.1">
    <property type="nucleotide sequence ID" value="NZ_FONT01000001.1"/>
</dbReference>
<dbReference type="STRING" id="930128.SAMN05192532_101311"/>
<feature type="binding site" evidence="18">
    <location>
        <position position="50"/>
    </location>
    <ligand>
        <name>Zn(2+)</name>
        <dbReference type="ChEBI" id="CHEBI:29105"/>
        <note>catalytic</note>
    </ligand>
</feature>
<evidence type="ECO:0000259" key="19">
    <source>
        <dbReference type="PROSITE" id="PS51747"/>
    </source>
</evidence>
<comment type="similarity">
    <text evidence="4 15">In the N-terminal section; belongs to the cytidine and deoxycytidylate deaminase family.</text>
</comment>
<keyword evidence="12" id="KW-0511">Multifunctional enzyme</keyword>
<evidence type="ECO:0000256" key="10">
    <source>
        <dbReference type="ARBA" id="ARBA00022857"/>
    </source>
</evidence>
<feature type="binding site" evidence="17">
    <location>
        <position position="184"/>
    </location>
    <ligand>
        <name>substrate</name>
    </ligand>
</feature>
<dbReference type="InterPro" id="IPR002734">
    <property type="entry name" value="RibDG_C"/>
</dbReference>
<dbReference type="GO" id="GO:0008270">
    <property type="term" value="F:zinc ion binding"/>
    <property type="evidence" value="ECO:0007669"/>
    <property type="project" value="InterPro"/>
</dbReference>